<dbReference type="Pfam" id="PF09979">
    <property type="entry name" value="DUF2213"/>
    <property type="match status" value="1"/>
</dbReference>
<feature type="compositionally biased region" description="Basic and acidic residues" evidence="1">
    <location>
        <begin position="176"/>
        <end position="195"/>
    </location>
</feature>
<reference evidence="2" key="1">
    <citation type="submission" date="2023-09" db="EMBL/GenBank/DDBJ databases">
        <authorList>
            <consortium name="CW5 consortium"/>
            <person name="Lu C.-W."/>
        </authorList>
    </citation>
    <scope>NUCLEOTIDE SEQUENCE</scope>
    <source>
        <strain evidence="2">KPS</strain>
    </source>
</reference>
<dbReference type="PIRSF" id="PIRSF029215">
    <property type="entry name" value="UCP029215"/>
    <property type="match status" value="1"/>
</dbReference>
<keyword evidence="3" id="KW-1185">Reference proteome</keyword>
<protein>
    <submittedName>
        <fullName evidence="2">DUF2213 domain-containing protein</fullName>
    </submittedName>
</protein>
<proteinExistence type="predicted"/>
<sequence>MRYHTTTQLSEHIHETPEGYLLCLDVPIARTGVMEYAADEVPGELSEDAAGSVVLVSRSAADVFAPVTMASFEGKSVTVDHPGEFVTPENWQALTVGICQNVRRGEGDSRDLLLADLLITDAHAIELVRGGLREVSCGYDADYEAMAPGVGRQHNIMGNHIALVPRGRCGARCKINDKDTDMGKPTKSKATDKMPKKPGFWDRLLSRPDVRKAMDEALEEEGKASDEDQEEQPATDADALEQIAASLEEMKLLLRTLVEGKGGAADEDTPTGDEDEPTGDEDDPVADAGEEEETPRPTGDRAPRRKSVQGKAADSDTLRRAAVLAPQLRFHTGDTACTVKRTSLRMAMADAAVRRVVDACLSGQSLDRADCVTLDAAFVAASELGAVGNNRKTADALTRASARDFGKPVTPADINRMNREFHTKKG</sequence>
<dbReference type="InterPro" id="IPR016913">
    <property type="entry name" value="UCP029215"/>
</dbReference>
<dbReference type="Proteomes" id="UP001180616">
    <property type="component" value="Chromosome"/>
</dbReference>
<feature type="region of interest" description="Disordered" evidence="1">
    <location>
        <begin position="261"/>
        <end position="319"/>
    </location>
</feature>
<organism evidence="2 3">
    <name type="scientific">Nitratidesulfovibrio liaohensis</name>
    <dbReference type="NCBI Taxonomy" id="2604158"/>
    <lineage>
        <taxon>Bacteria</taxon>
        <taxon>Pseudomonadati</taxon>
        <taxon>Thermodesulfobacteriota</taxon>
        <taxon>Desulfovibrionia</taxon>
        <taxon>Desulfovibrionales</taxon>
        <taxon>Desulfovibrionaceae</taxon>
        <taxon>Nitratidesulfovibrio</taxon>
    </lineage>
</organism>
<feature type="region of interest" description="Disordered" evidence="1">
    <location>
        <begin position="176"/>
        <end position="236"/>
    </location>
</feature>
<evidence type="ECO:0000313" key="3">
    <source>
        <dbReference type="Proteomes" id="UP001180616"/>
    </source>
</evidence>
<gene>
    <name evidence="2" type="ORF">KPS_001256</name>
</gene>
<feature type="compositionally biased region" description="Basic and acidic residues" evidence="1">
    <location>
        <begin position="204"/>
        <end position="226"/>
    </location>
</feature>
<evidence type="ECO:0000313" key="2">
    <source>
        <dbReference type="EMBL" id="WMW66652.1"/>
    </source>
</evidence>
<accession>A0ABY9R609</accession>
<feature type="compositionally biased region" description="Acidic residues" evidence="1">
    <location>
        <begin position="265"/>
        <end position="293"/>
    </location>
</feature>
<evidence type="ECO:0000256" key="1">
    <source>
        <dbReference type="SAM" id="MobiDB-lite"/>
    </source>
</evidence>
<name>A0ABY9R609_9BACT</name>
<dbReference type="RefSeq" id="WP_309542516.1">
    <property type="nucleotide sequence ID" value="NZ_CP133659.1"/>
</dbReference>
<dbReference type="EMBL" id="CP133659">
    <property type="protein sequence ID" value="WMW66652.1"/>
    <property type="molecule type" value="Genomic_DNA"/>
</dbReference>